<evidence type="ECO:0000256" key="1">
    <source>
        <dbReference type="ARBA" id="ARBA00004123"/>
    </source>
</evidence>
<dbReference type="EC" id="2.7.11.1" evidence="3"/>
<organism evidence="16">
    <name type="scientific">Timema douglasi</name>
    <name type="common">Walking stick</name>
    <dbReference type="NCBI Taxonomy" id="61478"/>
    <lineage>
        <taxon>Eukaryota</taxon>
        <taxon>Metazoa</taxon>
        <taxon>Ecdysozoa</taxon>
        <taxon>Arthropoda</taxon>
        <taxon>Hexapoda</taxon>
        <taxon>Insecta</taxon>
        <taxon>Pterygota</taxon>
        <taxon>Neoptera</taxon>
        <taxon>Polyneoptera</taxon>
        <taxon>Phasmatodea</taxon>
        <taxon>Timematodea</taxon>
        <taxon>Timematoidea</taxon>
        <taxon>Timematidae</taxon>
        <taxon>Timema</taxon>
    </lineage>
</organism>
<keyword evidence="8" id="KW-0418">Kinase</keyword>
<dbReference type="GO" id="GO:0005694">
    <property type="term" value="C:chromosome"/>
    <property type="evidence" value="ECO:0007669"/>
    <property type="project" value="TreeGrafter"/>
</dbReference>
<dbReference type="SMART" id="SM00802">
    <property type="entry name" value="UME"/>
    <property type="match status" value="1"/>
</dbReference>
<evidence type="ECO:0000313" key="16">
    <source>
        <dbReference type="EMBL" id="CAD7199322.1"/>
    </source>
</evidence>
<dbReference type="SMART" id="SM00146">
    <property type="entry name" value="PI3Kc"/>
    <property type="match status" value="1"/>
</dbReference>
<dbReference type="InterPro" id="IPR003151">
    <property type="entry name" value="PIK-rel_kinase_FAT"/>
</dbReference>
<dbReference type="InterPro" id="IPR000403">
    <property type="entry name" value="PI3/4_kinase_cat_dom"/>
</dbReference>
<dbReference type="CDD" id="cd00892">
    <property type="entry name" value="PIKKc_ATR"/>
    <property type="match status" value="1"/>
</dbReference>
<dbReference type="InterPro" id="IPR011989">
    <property type="entry name" value="ARM-like"/>
</dbReference>
<dbReference type="InterPro" id="IPR050517">
    <property type="entry name" value="DDR_Repair_Kinase"/>
</dbReference>
<dbReference type="InterPro" id="IPR056802">
    <property type="entry name" value="ATR-like_M-HEAT"/>
</dbReference>
<dbReference type="GO" id="GO:0000723">
    <property type="term" value="P:telomere maintenance"/>
    <property type="evidence" value="ECO:0007669"/>
    <property type="project" value="TreeGrafter"/>
</dbReference>
<gene>
    <name evidence="16" type="ORF">TDIB3V08_LOCUS5573</name>
</gene>
<feature type="domain" description="FAT" evidence="14">
    <location>
        <begin position="1632"/>
        <end position="2224"/>
    </location>
</feature>
<feature type="domain" description="FATC" evidence="15">
    <location>
        <begin position="2653"/>
        <end position="2685"/>
    </location>
</feature>
<dbReference type="Gene3D" id="1.25.10.10">
    <property type="entry name" value="Leucine-rich Repeat Variant"/>
    <property type="match status" value="1"/>
</dbReference>
<dbReference type="InterPro" id="IPR012993">
    <property type="entry name" value="UME"/>
</dbReference>
<dbReference type="Pfam" id="PF00454">
    <property type="entry name" value="PI3_PI4_kinase"/>
    <property type="match status" value="1"/>
</dbReference>
<dbReference type="Pfam" id="PF23593">
    <property type="entry name" value="HEAT_ATR"/>
    <property type="match status" value="1"/>
</dbReference>
<evidence type="ECO:0000256" key="11">
    <source>
        <dbReference type="ARBA" id="ARBA00023242"/>
    </source>
</evidence>
<dbReference type="SMART" id="SM01343">
    <property type="entry name" value="FATC"/>
    <property type="match status" value="1"/>
</dbReference>
<dbReference type="PROSITE" id="PS51189">
    <property type="entry name" value="FAT"/>
    <property type="match status" value="1"/>
</dbReference>
<evidence type="ECO:0000259" key="14">
    <source>
        <dbReference type="PROSITE" id="PS51189"/>
    </source>
</evidence>
<evidence type="ECO:0000256" key="7">
    <source>
        <dbReference type="ARBA" id="ARBA00022763"/>
    </source>
</evidence>
<dbReference type="Gene3D" id="3.30.1010.10">
    <property type="entry name" value="Phosphatidylinositol 3-kinase Catalytic Subunit, Chain A, domain 4"/>
    <property type="match status" value="1"/>
</dbReference>
<keyword evidence="4" id="KW-0723">Serine/threonine-protein kinase</keyword>
<dbReference type="PANTHER" id="PTHR11139">
    <property type="entry name" value="ATAXIA TELANGIECTASIA MUTATED ATM -RELATED"/>
    <property type="match status" value="1"/>
</dbReference>
<evidence type="ECO:0000256" key="8">
    <source>
        <dbReference type="ARBA" id="ARBA00022777"/>
    </source>
</evidence>
<evidence type="ECO:0000259" key="15">
    <source>
        <dbReference type="PROSITE" id="PS51190"/>
    </source>
</evidence>
<dbReference type="InterPro" id="IPR036940">
    <property type="entry name" value="PI3/4_kinase_cat_sf"/>
</dbReference>
<dbReference type="Gene3D" id="1.10.1070.11">
    <property type="entry name" value="Phosphatidylinositol 3-/4-kinase, catalytic domain"/>
    <property type="match status" value="1"/>
</dbReference>
<comment type="subcellular location">
    <subcellularLocation>
        <location evidence="1">Nucleus</location>
    </subcellularLocation>
</comment>
<evidence type="ECO:0000256" key="4">
    <source>
        <dbReference type="ARBA" id="ARBA00022527"/>
    </source>
</evidence>
<protein>
    <recommendedName>
        <fullName evidence="12">Serine/threonine-protein kinase ATR</fullName>
        <ecNumber evidence="3">2.7.11.1</ecNumber>
    </recommendedName>
</protein>
<dbReference type="GO" id="GO:0005634">
    <property type="term" value="C:nucleus"/>
    <property type="evidence" value="ECO:0007669"/>
    <property type="project" value="UniProtKB-SubCell"/>
</dbReference>
<evidence type="ECO:0000259" key="13">
    <source>
        <dbReference type="PROSITE" id="PS50290"/>
    </source>
</evidence>
<dbReference type="GO" id="GO:0006281">
    <property type="term" value="P:DNA repair"/>
    <property type="evidence" value="ECO:0007669"/>
    <property type="project" value="UniProtKB-KW"/>
</dbReference>
<keyword evidence="11" id="KW-0539">Nucleus</keyword>
<dbReference type="PANTHER" id="PTHR11139:SF69">
    <property type="entry name" value="SERINE_THREONINE-PROTEIN KINASE ATR"/>
    <property type="match status" value="1"/>
</dbReference>
<evidence type="ECO:0000256" key="3">
    <source>
        <dbReference type="ARBA" id="ARBA00012513"/>
    </source>
</evidence>
<dbReference type="PROSITE" id="PS50290">
    <property type="entry name" value="PI3_4_KINASE_3"/>
    <property type="match status" value="1"/>
</dbReference>
<dbReference type="GO" id="GO:0004674">
    <property type="term" value="F:protein serine/threonine kinase activity"/>
    <property type="evidence" value="ECO:0007669"/>
    <property type="project" value="UniProtKB-KW"/>
</dbReference>
<dbReference type="GO" id="GO:0000077">
    <property type="term" value="P:DNA damage checkpoint signaling"/>
    <property type="evidence" value="ECO:0007669"/>
    <property type="project" value="TreeGrafter"/>
</dbReference>
<evidence type="ECO:0000256" key="10">
    <source>
        <dbReference type="ARBA" id="ARBA00023204"/>
    </source>
</evidence>
<proteinExistence type="inferred from homology"/>
<evidence type="ECO:0000256" key="12">
    <source>
        <dbReference type="ARBA" id="ARBA00024420"/>
    </source>
</evidence>
<keyword evidence="10" id="KW-0234">DNA repair</keyword>
<evidence type="ECO:0000256" key="2">
    <source>
        <dbReference type="ARBA" id="ARBA00010769"/>
    </source>
</evidence>
<keyword evidence="7" id="KW-0227">DNA damage</keyword>
<evidence type="ECO:0000256" key="5">
    <source>
        <dbReference type="ARBA" id="ARBA00022679"/>
    </source>
</evidence>
<dbReference type="EMBL" id="OA566707">
    <property type="protein sequence ID" value="CAD7199322.1"/>
    <property type="molecule type" value="Genomic_DNA"/>
</dbReference>
<dbReference type="Pfam" id="PF02259">
    <property type="entry name" value="FAT"/>
    <property type="match status" value="1"/>
</dbReference>
<dbReference type="InterPro" id="IPR016024">
    <property type="entry name" value="ARM-type_fold"/>
</dbReference>
<keyword evidence="9" id="KW-0067">ATP-binding</keyword>
<dbReference type="InterPro" id="IPR057564">
    <property type="entry name" value="HEAT_ATR"/>
</dbReference>
<name>A0A7R8VLW5_TIMDO</name>
<dbReference type="InterPro" id="IPR014009">
    <property type="entry name" value="PIK_FAT"/>
</dbReference>
<dbReference type="PROSITE" id="PS00916">
    <property type="entry name" value="PI3_4_KINASE_2"/>
    <property type="match status" value="1"/>
</dbReference>
<dbReference type="InterPro" id="IPR003152">
    <property type="entry name" value="FATC_dom"/>
</dbReference>
<dbReference type="InterPro" id="IPR018936">
    <property type="entry name" value="PI3/4_kinase_CS"/>
</dbReference>
<evidence type="ECO:0000256" key="6">
    <source>
        <dbReference type="ARBA" id="ARBA00022741"/>
    </source>
</evidence>
<dbReference type="GO" id="GO:0005524">
    <property type="term" value="F:ATP binding"/>
    <property type="evidence" value="ECO:0007669"/>
    <property type="project" value="UniProtKB-KW"/>
</dbReference>
<keyword evidence="5" id="KW-0808">Transferase</keyword>
<dbReference type="Pfam" id="PF25030">
    <property type="entry name" value="M-HEAT_ATR"/>
    <property type="match status" value="1"/>
</dbReference>
<comment type="similarity">
    <text evidence="2">Belongs to the PI3/PI4-kinase family. ATM subfamily.</text>
</comment>
<keyword evidence="6" id="KW-0547">Nucleotide-binding</keyword>
<sequence>MKEEFPASSQDPPTLHVWNMIVSPLRILFENRDISHRDLKALIDSLAIACKDSVETFVPPHKGVSKEVYLLWEDQYNNCHEMIVVPTDFNIWLLGRLFYVFGCESLSDLHNMSTEAQLTVLRVLETHNQDMFERVLNEYFLCLEDLMECQESNVDYDTAEIKLMRFEPNHEVQCAYIDLTQISVSVRSEATCMVLQGHIIQIFSTILREFPDLKPLLFLRLWKSMCRLLQCSPLTVKINTLNMAALVFQQPTFAISPEMMRFFICTLRMIVKLPWSELPENSKNSLSEALSGLLCVMLEAEDLNFSLHGKLLITVGVDILTLAREENYPDDLTHCAGNLIVQILDQLGDDSLETAVIDILLENLPVGGIKVLFQCVKKELIENSPAVVERLAGQEGAMIVAQEASVTWYKLWLQFKDVVEQALAENDLHIIIEILSVLHAIIFWCGVTVKYLEDLKSIEPDKPWHHTGFFASNSQLLMTFFVDMMDRIPADLPEPYKTTVVNTVLKMVGGILYLPEMQDTSGIELNTAIVLLSLPWVTDKVDWLDLEQDFVQNFEMKSLLNKFDCLSNPELQMFCVDQLAVVPHNQALSWRLSVMKHCMSTSCVEVQARVLMSVPLLIFSNSMAKCAGIITDILRPVLGSSDILLQVMLAKTFGLVICTLACKCRLVRNMDGCSMIYKVHCLQCDDELENATTTDIDYLPTLESFLLDFTAMIQSPHCEVRLKMTAALPRMCHHLESTSRLINPDLWLPLLRDENYDTRMKFSKVVKYLMLNQREPGQQERLPLVTSANEESSSFSQADKQMSKRTTPFIYCSKEVMNSARSSLENVDENLQETLLSTIVEIGSAPLNTLLFAVSLIVVFTMHPLSCKSSITKLCLNRLALAKNTTPDLLFHLVQDELSNVGLVVLGELVKRGAMLHLTEMCIRRNKSGRKFESKARAILLVHKSDFRRVLSDLLMIHRRNGSRLTYAVNKLTQVFGISCSSEFVTKLFVQLLPFIVATVPENSAAKLLISDMAIAMKVTPKELLDKYFQNIYPYIYMRGDPKLLNGCVKYLEEETGFTASKLKWRALKALCSELLLSYKYKSVEVLHALKELVTVDNPEFKDSTDVVTTDNLAELLQPQFLGILVYFDDKLRSGNVSDAIKRKALLSLPEVIKLMGPKYVTPVRFKVLATLRTALRYSHNNFPELSCAAWDSFVHSVEISTLGPLLGTIFISLLPYLDNFSAEVSTIFNFLVQQEELSPYLKDLFFVPDHPAIRNVYVTIQQAMDSNRPFLDILKEALHNVTHENVDIRVEALRHLKELLQINYRPLQDCVVGAEGLDPVLTELVETLIMGCSDTNLSVALTCAECLGEIGAIDPGNLPRKRFNMEKTVFQFSVKSELFALAALNELVRAFQTCRDTHNMDAFSLAIQELLKAFKIAPSGKSAKKHLWDSFPENIQEVMKPLLTSKYKISVSRTSIPHPVYGSSFGRSLCEWGFQWANKLIPLMKDKFAASLFESCLFGMKLDAQTLMFFLPYVVIHTLFTCDDITKELILEEILAALNGAPTSTPSSSSNDIFLPIRTTAFTGCPSIQVAEESHAANTFDLCTKAVCTLLDFMDRWLREWKGGGKENHGTLEEANYKTVQDFCSKISKLTIATANYNCMEYPRALIYAEAYIKEHPDQFQIHLPLLTKIFTQLDEKDAVSGILTIQQQEPSLEDLILANEVTGSLQEAASCYERLAKEKVLKPQFMKGMVRCYLGLDQPVTSLKIAEGILTHSPHLSAIMSEQQVEAFWRLHMYDELSDLLSRPEVDNDKSWGTQVGRALISLKRSDHEGLTYNLAITRRMQLDALATASLDNGAFQNGYEEVVRLQMLSELEAAEKIVQQALSWQKEGRDCSQLVSGLVDKWSMKLENVQQSSSVLEPILSLRRTVLELSSKLLEDQVPSAARELEPLIGKLWLKSAELARKAGSFHQAYNCILNAQKYNLKELFMEKAKLHWEKGEQELAFMTLRRGLQEQFPDMANFKNMAAGERKEDRKLCAEAKLLVATYNDETVNVDMDVNIGSYKEAVNVYREWEKSLVCLAQYYDRVLMSVSDEEKDLKFGSNMQTDMLHYFLMSLQYGCNHIYQSMPRLLSIYLDYGTRFADIAKKNKGSRVTEVAAMKGYLDKMSNFMVYCESSTLDNAATGEDNYMQRLPPYMFLTAFSQIISRICHPLPDVYLRVKMLIVKLILAFPQQCMWMFIASWKSSFPLLSKRSHEILQDPLLKQARLNKFISDFNRLADKFIELINTPVDEGVTSTTVSDVVRGLPLLFQTNFSKIMIPVQQLRSIMLPSSEDGKNLHNPFPRSMVYIVGMDEEVTILASLQKPRRFGFRGSDGKLHLMMGKPKDDLRKDFRMMEFHSIINKYLQKDPESRQRGLRICTYSVVPLNEECGIVEWVPNLIGLRPLMLEMYKDRKIMVTGRELKKVACDPVAKKKKVYLEFLLPKHPPVLADWFRQTFPDPYSWCAMALSHLVWFASDGKFCARTAYNRTTAVMSIVGYIVGLGDRHGENILIDCTTGDAIHVDFNCLFNKGATFDWPERVPFRLTHNMVDAMGPMGVEGTFRRTCEITLRMMRTQQDALMSVLRPFVYDPTASWGHSVRVGHVEPTNELAVKNIREIELRIQGMMQTKNKSFSLSLSVEGQTNALIQEATSVDNLCQMYIGWGAYL</sequence>
<dbReference type="Pfam" id="PF08064">
    <property type="entry name" value="UME"/>
    <property type="match status" value="1"/>
</dbReference>
<dbReference type="InterPro" id="IPR011009">
    <property type="entry name" value="Kinase-like_dom_sf"/>
</dbReference>
<accession>A0A7R8VLW5</accession>
<dbReference type="SUPFAM" id="SSF48371">
    <property type="entry name" value="ARM repeat"/>
    <property type="match status" value="1"/>
</dbReference>
<reference evidence="16" key="1">
    <citation type="submission" date="2020-11" db="EMBL/GenBank/DDBJ databases">
        <authorList>
            <person name="Tran Van P."/>
        </authorList>
    </citation>
    <scope>NUCLEOTIDE SEQUENCE</scope>
</reference>
<dbReference type="SUPFAM" id="SSF56112">
    <property type="entry name" value="Protein kinase-like (PK-like)"/>
    <property type="match status" value="1"/>
</dbReference>
<evidence type="ECO:0000256" key="9">
    <source>
        <dbReference type="ARBA" id="ARBA00022840"/>
    </source>
</evidence>
<dbReference type="PROSITE" id="PS51190">
    <property type="entry name" value="FATC"/>
    <property type="match status" value="1"/>
</dbReference>
<feature type="domain" description="PI3K/PI4K catalytic" evidence="13">
    <location>
        <begin position="2331"/>
        <end position="2655"/>
    </location>
</feature>
<dbReference type="Pfam" id="PF02260">
    <property type="entry name" value="FATC"/>
    <property type="match status" value="1"/>
</dbReference>